<dbReference type="PANTHER" id="PTHR21581:SF11">
    <property type="entry name" value="D-ALANYL-D-ALANINE CARBOXYPEPTIDASE DACA"/>
    <property type="match status" value="1"/>
</dbReference>
<dbReference type="SUPFAM" id="SSF69189">
    <property type="entry name" value="Penicillin-binding protein associated domain"/>
    <property type="match status" value="1"/>
</dbReference>
<dbReference type="GO" id="GO:0006508">
    <property type="term" value="P:proteolysis"/>
    <property type="evidence" value="ECO:0007669"/>
    <property type="project" value="UniProtKB-KW"/>
</dbReference>
<dbReference type="PANTHER" id="PTHR21581">
    <property type="entry name" value="D-ALANYL-D-ALANINE CARBOXYPEPTIDASE"/>
    <property type="match status" value="1"/>
</dbReference>
<dbReference type="InterPro" id="IPR037167">
    <property type="entry name" value="Peptidase_S11_C_sf"/>
</dbReference>
<dbReference type="AlphaFoldDB" id="A0A0R1SA61"/>
<feature type="signal peptide" evidence="16">
    <location>
        <begin position="1"/>
        <end position="27"/>
    </location>
</feature>
<keyword evidence="5 19" id="KW-0121">Carboxypeptidase</keyword>
<dbReference type="GO" id="GO:0008360">
    <property type="term" value="P:regulation of cell shape"/>
    <property type="evidence" value="ECO:0007669"/>
    <property type="project" value="UniProtKB-KW"/>
</dbReference>
<evidence type="ECO:0000256" key="11">
    <source>
        <dbReference type="ARBA" id="ARBA00023316"/>
    </source>
</evidence>
<protein>
    <recommendedName>
        <fullName evidence="4">serine-type D-Ala-D-Ala carboxypeptidase</fullName>
        <ecNumber evidence="4">3.4.16.4</ecNumber>
    </recommendedName>
</protein>
<feature type="domain" description="Peptidase S11 D-Ala-D-Ala carboxypeptidase A C-terminal" evidence="18">
    <location>
        <begin position="309"/>
        <end position="405"/>
    </location>
</feature>
<name>A0A0R1SA61_9LACO</name>
<dbReference type="GO" id="GO:0009252">
    <property type="term" value="P:peptidoglycan biosynthetic process"/>
    <property type="evidence" value="ECO:0007669"/>
    <property type="project" value="UniProtKB-UniPathway"/>
</dbReference>
<feature type="binding site" evidence="14">
    <location>
        <position position="251"/>
    </location>
    <ligand>
        <name>substrate</name>
    </ligand>
</feature>
<gene>
    <name evidence="19" type="ORF">FC85_GL002989</name>
</gene>
<keyword evidence="11" id="KW-0961">Cell wall biogenesis/degradation</keyword>
<keyword evidence="9" id="KW-0133">Cell shape</keyword>
<feature type="active site" description="Proton acceptor" evidence="13">
    <location>
        <position position="69"/>
    </location>
</feature>
<comment type="catalytic activity">
    <reaction evidence="12">
        <text>Preferential cleavage: (Ac)2-L-Lys-D-Ala-|-D-Ala. Also transpeptidation of peptidyl-alanyl moieties that are N-acyl substituents of D-alanine.</text>
        <dbReference type="EC" id="3.4.16.4"/>
    </reaction>
</comment>
<dbReference type="PRINTS" id="PR00725">
    <property type="entry name" value="DADACBPTASE1"/>
</dbReference>
<evidence type="ECO:0000259" key="17">
    <source>
        <dbReference type="Pfam" id="PF00768"/>
    </source>
</evidence>
<dbReference type="InterPro" id="IPR001967">
    <property type="entry name" value="Peptidase_S11_N"/>
</dbReference>
<feature type="active site" evidence="13">
    <location>
        <position position="130"/>
    </location>
</feature>
<comment type="similarity">
    <text evidence="3 15">Belongs to the peptidase S11 family.</text>
</comment>
<keyword evidence="7 16" id="KW-0732">Signal</keyword>
<evidence type="ECO:0000256" key="13">
    <source>
        <dbReference type="PIRSR" id="PIRSR618044-1"/>
    </source>
</evidence>
<feature type="chain" id="PRO_5006410415" description="serine-type D-Ala-D-Ala carboxypeptidase" evidence="16">
    <location>
        <begin position="28"/>
        <end position="421"/>
    </location>
</feature>
<keyword evidence="6" id="KW-0645">Protease</keyword>
<dbReference type="Proteomes" id="UP000052013">
    <property type="component" value="Unassembled WGS sequence"/>
</dbReference>
<dbReference type="RefSeq" id="WP_057864541.1">
    <property type="nucleotide sequence ID" value="NZ_AZEY01000053.1"/>
</dbReference>
<evidence type="ECO:0000256" key="16">
    <source>
        <dbReference type="SAM" id="SignalP"/>
    </source>
</evidence>
<dbReference type="InterPro" id="IPR018044">
    <property type="entry name" value="Peptidase_S11"/>
</dbReference>
<evidence type="ECO:0000256" key="10">
    <source>
        <dbReference type="ARBA" id="ARBA00022984"/>
    </source>
</evidence>
<evidence type="ECO:0000256" key="2">
    <source>
        <dbReference type="ARBA" id="ARBA00004752"/>
    </source>
</evidence>
<evidence type="ECO:0000256" key="7">
    <source>
        <dbReference type="ARBA" id="ARBA00022729"/>
    </source>
</evidence>
<feature type="domain" description="Peptidase S11 D-alanyl-D-alanine carboxypeptidase A N-terminal" evidence="17">
    <location>
        <begin position="31"/>
        <end position="281"/>
    </location>
</feature>
<evidence type="ECO:0000256" key="4">
    <source>
        <dbReference type="ARBA" id="ARBA00012448"/>
    </source>
</evidence>
<dbReference type="STRING" id="1423739.FC85_GL002989"/>
<dbReference type="Pfam" id="PF00768">
    <property type="entry name" value="Peptidase_S11"/>
    <property type="match status" value="1"/>
</dbReference>
<dbReference type="Gene3D" id="2.60.410.10">
    <property type="entry name" value="D-Ala-D-Ala carboxypeptidase, C-terminal domain"/>
    <property type="match status" value="1"/>
</dbReference>
<dbReference type="InterPro" id="IPR012907">
    <property type="entry name" value="Peptidase_S11_C"/>
</dbReference>
<dbReference type="GO" id="GO:0071555">
    <property type="term" value="P:cell wall organization"/>
    <property type="evidence" value="ECO:0007669"/>
    <property type="project" value="UniProtKB-KW"/>
</dbReference>
<dbReference type="UniPathway" id="UPA00219"/>
<evidence type="ECO:0000256" key="14">
    <source>
        <dbReference type="PIRSR" id="PIRSR618044-2"/>
    </source>
</evidence>
<evidence type="ECO:0000256" key="5">
    <source>
        <dbReference type="ARBA" id="ARBA00022645"/>
    </source>
</evidence>
<dbReference type="EC" id="3.4.16.4" evidence="4"/>
<organism evidence="19 20">
    <name type="scientific">Lentilactobacillus diolivorans DSM 14421</name>
    <dbReference type="NCBI Taxonomy" id="1423739"/>
    <lineage>
        <taxon>Bacteria</taxon>
        <taxon>Bacillati</taxon>
        <taxon>Bacillota</taxon>
        <taxon>Bacilli</taxon>
        <taxon>Lactobacillales</taxon>
        <taxon>Lactobacillaceae</taxon>
        <taxon>Lentilactobacillus</taxon>
    </lineage>
</organism>
<comment type="function">
    <text evidence="1">Removes C-terminal D-alanyl residues from sugar-peptide cell wall precursors.</text>
</comment>
<evidence type="ECO:0000256" key="6">
    <source>
        <dbReference type="ARBA" id="ARBA00022670"/>
    </source>
</evidence>
<dbReference type="Pfam" id="PF07943">
    <property type="entry name" value="PBP5_C"/>
    <property type="match status" value="1"/>
</dbReference>
<dbReference type="InterPro" id="IPR015956">
    <property type="entry name" value="Peniciliin-bd_prot_C_sf"/>
</dbReference>
<sequence length="421" mass="44942">MKSKLKLLLVAIALFALPLSTQPYVSASTVETAQPKIYAKAAIAVDANTGQILYQKNANQPLAIASISKLMTIYIVHQQISQGKLSWNDHVKITPAVAKLSTASGLTNVPLKSGHSYSVRALVNATLVASANAAAIALGQEVSGSSSQFAAKMNQTAKKLGITDAKFYNASGLTNKLTGGLALKGVNANAENELSASDVALLASRLLKRFPKVTQITSQAQSSFYGTAISGHNELLGNKQIARGAVVDGLKTGTSDKAGACFVGSATRQHHRIITVVLGTRNDSATDPARFIQTAKLMKFVFTKQHPIIVSKNSQVKGVHLAKVPDGKQTSVDVVNQKKTWVWAPKAISRKQITAKYLHHPKKIAAPAKKNTSAGTARLLANGQAPKYLATYQGTIKLFTNKSVKKANPFVLLWRAILRLF</sequence>
<comment type="pathway">
    <text evidence="2">Cell wall biogenesis; peptidoglycan biosynthesis.</text>
</comment>
<feature type="active site" description="Acyl-ester intermediate" evidence="13">
    <location>
        <position position="66"/>
    </location>
</feature>
<keyword evidence="10" id="KW-0573">Peptidoglycan synthesis</keyword>
<evidence type="ECO:0000256" key="15">
    <source>
        <dbReference type="RuleBase" id="RU004016"/>
    </source>
</evidence>
<evidence type="ECO:0000256" key="3">
    <source>
        <dbReference type="ARBA" id="ARBA00007164"/>
    </source>
</evidence>
<evidence type="ECO:0000313" key="19">
    <source>
        <dbReference type="EMBL" id="KRL65936.1"/>
    </source>
</evidence>
<evidence type="ECO:0000256" key="9">
    <source>
        <dbReference type="ARBA" id="ARBA00022960"/>
    </source>
</evidence>
<proteinExistence type="inferred from homology"/>
<evidence type="ECO:0000256" key="12">
    <source>
        <dbReference type="ARBA" id="ARBA00034000"/>
    </source>
</evidence>
<dbReference type="SUPFAM" id="SSF56601">
    <property type="entry name" value="beta-lactamase/transpeptidase-like"/>
    <property type="match status" value="1"/>
</dbReference>
<keyword evidence="8" id="KW-0378">Hydrolase</keyword>
<comment type="caution">
    <text evidence="19">The sequence shown here is derived from an EMBL/GenBank/DDBJ whole genome shotgun (WGS) entry which is preliminary data.</text>
</comment>
<dbReference type="InterPro" id="IPR012338">
    <property type="entry name" value="Beta-lactam/transpept-like"/>
</dbReference>
<dbReference type="EMBL" id="AZEY01000053">
    <property type="protein sequence ID" value="KRL65936.1"/>
    <property type="molecule type" value="Genomic_DNA"/>
</dbReference>
<evidence type="ECO:0000256" key="1">
    <source>
        <dbReference type="ARBA" id="ARBA00003217"/>
    </source>
</evidence>
<dbReference type="GO" id="GO:0009002">
    <property type="term" value="F:serine-type D-Ala-D-Ala carboxypeptidase activity"/>
    <property type="evidence" value="ECO:0007669"/>
    <property type="project" value="UniProtKB-EC"/>
</dbReference>
<dbReference type="Gene3D" id="3.40.710.10">
    <property type="entry name" value="DD-peptidase/beta-lactamase superfamily"/>
    <property type="match status" value="1"/>
</dbReference>
<evidence type="ECO:0000256" key="8">
    <source>
        <dbReference type="ARBA" id="ARBA00022801"/>
    </source>
</evidence>
<dbReference type="PATRIC" id="fig|1423739.3.peg.3113"/>
<accession>A0A0R1SA61</accession>
<reference evidence="19 20" key="1">
    <citation type="journal article" date="2015" name="Genome Announc.">
        <title>Expanding the biotechnology potential of lactobacilli through comparative genomics of 213 strains and associated genera.</title>
        <authorList>
            <person name="Sun Z."/>
            <person name="Harris H.M."/>
            <person name="McCann A."/>
            <person name="Guo C."/>
            <person name="Argimon S."/>
            <person name="Zhang W."/>
            <person name="Yang X."/>
            <person name="Jeffery I.B."/>
            <person name="Cooney J.C."/>
            <person name="Kagawa T.F."/>
            <person name="Liu W."/>
            <person name="Song Y."/>
            <person name="Salvetti E."/>
            <person name="Wrobel A."/>
            <person name="Rasinkangas P."/>
            <person name="Parkhill J."/>
            <person name="Rea M.C."/>
            <person name="O'Sullivan O."/>
            <person name="Ritari J."/>
            <person name="Douillard F.P."/>
            <person name="Paul Ross R."/>
            <person name="Yang R."/>
            <person name="Briner A.E."/>
            <person name="Felis G.E."/>
            <person name="de Vos W.M."/>
            <person name="Barrangou R."/>
            <person name="Klaenhammer T.R."/>
            <person name="Caufield P.W."/>
            <person name="Cui Y."/>
            <person name="Zhang H."/>
            <person name="O'Toole P.W."/>
        </authorList>
    </citation>
    <scope>NUCLEOTIDE SEQUENCE [LARGE SCALE GENOMIC DNA]</scope>
    <source>
        <strain evidence="19 20">DSM 14421</strain>
    </source>
</reference>
<evidence type="ECO:0000259" key="18">
    <source>
        <dbReference type="Pfam" id="PF07943"/>
    </source>
</evidence>
<evidence type="ECO:0000313" key="20">
    <source>
        <dbReference type="Proteomes" id="UP000052013"/>
    </source>
</evidence>